<dbReference type="Proteomes" id="UP001558613">
    <property type="component" value="Unassembled WGS sequence"/>
</dbReference>
<accession>A0ABR3NJX0</accession>
<organism evidence="2 3">
    <name type="scientific">Cirrhinus molitorella</name>
    <name type="common">mud carp</name>
    <dbReference type="NCBI Taxonomy" id="172907"/>
    <lineage>
        <taxon>Eukaryota</taxon>
        <taxon>Metazoa</taxon>
        <taxon>Chordata</taxon>
        <taxon>Craniata</taxon>
        <taxon>Vertebrata</taxon>
        <taxon>Euteleostomi</taxon>
        <taxon>Actinopterygii</taxon>
        <taxon>Neopterygii</taxon>
        <taxon>Teleostei</taxon>
        <taxon>Ostariophysi</taxon>
        <taxon>Cypriniformes</taxon>
        <taxon>Cyprinidae</taxon>
        <taxon>Labeoninae</taxon>
        <taxon>Labeonini</taxon>
        <taxon>Cirrhinus</taxon>
    </lineage>
</organism>
<dbReference type="EMBL" id="JAYMGO010000003">
    <property type="protein sequence ID" value="KAL1277293.1"/>
    <property type="molecule type" value="Genomic_DNA"/>
</dbReference>
<evidence type="ECO:0000256" key="1">
    <source>
        <dbReference type="SAM" id="MobiDB-lite"/>
    </source>
</evidence>
<comment type="caution">
    <text evidence="2">The sequence shown here is derived from an EMBL/GenBank/DDBJ whole genome shotgun (WGS) entry which is preliminary data.</text>
</comment>
<evidence type="ECO:0000313" key="3">
    <source>
        <dbReference type="Proteomes" id="UP001558613"/>
    </source>
</evidence>
<feature type="compositionally biased region" description="Basic and acidic residues" evidence="1">
    <location>
        <begin position="20"/>
        <end position="29"/>
    </location>
</feature>
<proteinExistence type="predicted"/>
<keyword evidence="3" id="KW-1185">Reference proteome</keyword>
<name>A0ABR3NJX0_9TELE</name>
<feature type="region of interest" description="Disordered" evidence="1">
    <location>
        <begin position="1"/>
        <end position="29"/>
    </location>
</feature>
<gene>
    <name evidence="2" type="ORF">QQF64_023966</name>
</gene>
<sequence>MPRRQSPSGSLVLGTVGGIDRPDRQPPNKDFRLQAHLRWKETNSVCDKAGTHNQPIWGPVKVGPIWEKPGLPMWVLARAHVKPTFSPSGLAHMGPPWNPWTKLTGPHLGSPDGAHSPAHIHALWAPHGCVDRAFRRL</sequence>
<protein>
    <submittedName>
        <fullName evidence="2">Uncharacterized protein</fullName>
    </submittedName>
</protein>
<reference evidence="2 3" key="1">
    <citation type="submission" date="2023-09" db="EMBL/GenBank/DDBJ databases">
        <authorList>
            <person name="Wang M."/>
        </authorList>
    </citation>
    <scope>NUCLEOTIDE SEQUENCE [LARGE SCALE GENOMIC DNA]</scope>
    <source>
        <strain evidence="2">GT-2023</strain>
        <tissue evidence="2">Liver</tissue>
    </source>
</reference>
<evidence type="ECO:0000313" key="2">
    <source>
        <dbReference type="EMBL" id="KAL1277293.1"/>
    </source>
</evidence>